<feature type="coiled-coil region" evidence="1">
    <location>
        <begin position="495"/>
        <end position="522"/>
    </location>
</feature>
<accession>A0A0V1PTE9</accession>
<keyword evidence="5" id="KW-1185">Reference proteome</keyword>
<feature type="domain" description="Mto1-like Mto2p-binding" evidence="3">
    <location>
        <begin position="832"/>
        <end position="873"/>
    </location>
</feature>
<gene>
    <name evidence="4" type="ORF">AC631_04728</name>
</gene>
<proteinExistence type="predicted"/>
<feature type="region of interest" description="Disordered" evidence="2">
    <location>
        <begin position="104"/>
        <end position="126"/>
    </location>
</feature>
<keyword evidence="1" id="KW-0175">Coiled coil</keyword>
<reference evidence="4 5" key="1">
    <citation type="submission" date="2015-11" db="EMBL/GenBank/DDBJ databases">
        <title>The genome of Debaryomyces fabryi.</title>
        <authorList>
            <person name="Tafer H."/>
            <person name="Lopandic K."/>
        </authorList>
    </citation>
    <scope>NUCLEOTIDE SEQUENCE [LARGE SCALE GENOMIC DNA]</scope>
    <source>
        <strain evidence="4 5">CBS 789</strain>
    </source>
</reference>
<feature type="coiled-coil region" evidence="1">
    <location>
        <begin position="844"/>
        <end position="871"/>
    </location>
</feature>
<dbReference type="Proteomes" id="UP000054251">
    <property type="component" value="Unassembled WGS sequence"/>
</dbReference>
<feature type="coiled-coil region" evidence="1">
    <location>
        <begin position="785"/>
        <end position="812"/>
    </location>
</feature>
<feature type="coiled-coil region" evidence="1">
    <location>
        <begin position="547"/>
        <end position="581"/>
    </location>
</feature>
<comment type="caution">
    <text evidence="4">The sequence shown here is derived from an EMBL/GenBank/DDBJ whole genome shotgun (WGS) entry which is preliminary data.</text>
</comment>
<feature type="compositionally biased region" description="Basic and acidic residues" evidence="2">
    <location>
        <begin position="35"/>
        <end position="45"/>
    </location>
</feature>
<sequence>MSSEFEDTNPSYVSDGSNLSEVVAPSQNLNNDLKSGFEHDDRNDIGADSTRSSSPFVSNPDLLYRDQFSPVASSFNEEESISRRVQDMDTSIASLQETMGEIKLGDRSKTNNHSIIGDESFHNSSMDTTRYNETQAQFDRDLDFDQEVQDRNTASPLRNKKPISPWKQLRSVSTTVPENMGDIPKLHFNQSNCFNDNTKQALTHDTTAIAKINELNKQVTGYRIQIKLFKQFLQHLIDKTRYSNAENGFDISELNHFQNNLNGLSPLKSTGIQSGGANSEFEDNLSQNYDELLKLNEDLYLNLEDFQNKLHDKEIQLNKTNIYMRDCSRMINEILELLIGDPSTDDSSKQALTKCLDDTSGESSSSKSLETKLYVVRLELRKKLESKNRSYPSPPPSNPEKEHIELSGYITIIQGLITSLDKVQKEFSTHKQDTSKIQEDLKKEVESTQTIRTNYEALYYKFNQLCKTLEMSRPDDGDSEIRKLRLENQKLRTINNTVDNKFDEYQKIIDKLQKEVNDFQKHYNNSSVGETSEWLKSSNEGLHHNDLLQSYNEINQLQEQLKDLTERYKNLQDESSNTISTLSNQLNNKRQESLALSANQRVTDQLKNDLEIAVEKQRVLKAEKIRLSYSLESLTNDKISLQTTIRSLTEKIATLTVDAPQHKKDEMNEGLEKLNVLEYQLSELLLRDIHVFQKFLKSFIKIADDSSLKEPKRKIDTLTKKITQERNSESNDQRTLWNISELNTIREYHKSVFDYFARAVDIIVNDHVKLLLKESEHTSQTSEYVNKLHKRIDELNSVNDDLTRQLDSYYTDDSHNDTTQNASFTSTGSKMRIAELTNRWKAEREARVYENQEAQKRLKELDRENARLRQELDQVS</sequence>
<evidence type="ECO:0000256" key="1">
    <source>
        <dbReference type="SAM" id="Coils"/>
    </source>
</evidence>
<dbReference type="EMBL" id="LMYN01000138">
    <property type="protein sequence ID" value="KRZ99509.1"/>
    <property type="molecule type" value="Genomic_DNA"/>
</dbReference>
<dbReference type="Pfam" id="PF12808">
    <property type="entry name" value="Mto2_bdg"/>
    <property type="match status" value="1"/>
</dbReference>
<dbReference type="OrthoDB" id="4052563at2759"/>
<protein>
    <recommendedName>
        <fullName evidence="3">Mto1-like Mto2p-binding domain-containing protein</fullName>
    </recommendedName>
</protein>
<dbReference type="AlphaFoldDB" id="A0A0V1PTE9"/>
<evidence type="ECO:0000259" key="3">
    <source>
        <dbReference type="Pfam" id="PF12808"/>
    </source>
</evidence>
<feature type="coiled-coil region" evidence="1">
    <location>
        <begin position="289"/>
        <end position="316"/>
    </location>
</feature>
<organism evidence="4 5">
    <name type="scientific">Debaryomyces fabryi</name>
    <dbReference type="NCBI Taxonomy" id="58627"/>
    <lineage>
        <taxon>Eukaryota</taxon>
        <taxon>Fungi</taxon>
        <taxon>Dikarya</taxon>
        <taxon>Ascomycota</taxon>
        <taxon>Saccharomycotina</taxon>
        <taxon>Pichiomycetes</taxon>
        <taxon>Debaryomycetaceae</taxon>
        <taxon>Debaryomyces</taxon>
    </lineage>
</organism>
<dbReference type="InterPro" id="IPR024545">
    <property type="entry name" value="Mto1-like_Mto2p-bd"/>
</dbReference>
<dbReference type="RefSeq" id="XP_015465612.1">
    <property type="nucleotide sequence ID" value="XM_015613557.1"/>
</dbReference>
<evidence type="ECO:0000256" key="2">
    <source>
        <dbReference type="SAM" id="MobiDB-lite"/>
    </source>
</evidence>
<feature type="compositionally biased region" description="Polar residues" evidence="2">
    <location>
        <begin position="8"/>
        <end position="33"/>
    </location>
</feature>
<dbReference type="GeneID" id="26841737"/>
<evidence type="ECO:0000313" key="4">
    <source>
        <dbReference type="EMBL" id="KRZ99509.1"/>
    </source>
</evidence>
<feature type="region of interest" description="Disordered" evidence="2">
    <location>
        <begin position="1"/>
        <end position="62"/>
    </location>
</feature>
<name>A0A0V1PTE9_9ASCO</name>
<evidence type="ECO:0000313" key="5">
    <source>
        <dbReference type="Proteomes" id="UP000054251"/>
    </source>
</evidence>